<evidence type="ECO:0000256" key="3">
    <source>
        <dbReference type="ARBA" id="ARBA00022679"/>
    </source>
</evidence>
<dbReference type="CDD" id="cd16444">
    <property type="entry name" value="LipB"/>
    <property type="match status" value="1"/>
</dbReference>
<dbReference type="NCBIfam" id="TIGR00214">
    <property type="entry name" value="lipB"/>
    <property type="match status" value="1"/>
</dbReference>
<organism evidence="6">
    <name type="scientific">marine metagenome</name>
    <dbReference type="NCBI Taxonomy" id="408172"/>
    <lineage>
        <taxon>unclassified sequences</taxon>
        <taxon>metagenomes</taxon>
        <taxon>ecological metagenomes</taxon>
    </lineage>
</organism>
<dbReference type="Gene3D" id="3.30.930.10">
    <property type="entry name" value="Bira Bifunctional Protein, Domain 2"/>
    <property type="match status" value="1"/>
</dbReference>
<comment type="pathway">
    <text evidence="1">Protein modification; protein lipoylation via endogenous pathway; protein N(6)-(lipoyl)lysine from octanoyl-[acyl-carrier-protein]: step 1/2.</text>
</comment>
<dbReference type="InterPro" id="IPR045864">
    <property type="entry name" value="aa-tRNA-synth_II/BPL/LPL"/>
</dbReference>
<dbReference type="PROSITE" id="PS01313">
    <property type="entry name" value="LIPB"/>
    <property type="match status" value="1"/>
</dbReference>
<reference evidence="6" key="1">
    <citation type="submission" date="2018-05" db="EMBL/GenBank/DDBJ databases">
        <authorList>
            <person name="Lanie J.A."/>
            <person name="Ng W.-L."/>
            <person name="Kazmierczak K.M."/>
            <person name="Andrzejewski T.M."/>
            <person name="Davidsen T.M."/>
            <person name="Wayne K.J."/>
            <person name="Tettelin H."/>
            <person name="Glass J.I."/>
            <person name="Rusch D."/>
            <person name="Podicherti R."/>
            <person name="Tsui H.-C.T."/>
            <person name="Winkler M.E."/>
        </authorList>
    </citation>
    <scope>NUCLEOTIDE SEQUENCE</scope>
</reference>
<dbReference type="NCBIfam" id="NF010921">
    <property type="entry name" value="PRK14341.1"/>
    <property type="match status" value="1"/>
</dbReference>
<dbReference type="NCBIfam" id="NF010925">
    <property type="entry name" value="PRK14345.1"/>
    <property type="match status" value="1"/>
</dbReference>
<dbReference type="UniPathway" id="UPA00538">
    <property type="reaction ID" value="UER00592"/>
</dbReference>
<proteinExistence type="inferred from homology"/>
<dbReference type="AlphaFoldDB" id="A0A382N9V1"/>
<evidence type="ECO:0000313" key="6">
    <source>
        <dbReference type="EMBL" id="SVC56311.1"/>
    </source>
</evidence>
<accession>A0A382N9V1</accession>
<feature type="domain" description="BPL/LPL catalytic" evidence="5">
    <location>
        <begin position="40"/>
        <end position="220"/>
    </location>
</feature>
<keyword evidence="4" id="KW-0012">Acyltransferase</keyword>
<dbReference type="HAMAP" id="MF_00013">
    <property type="entry name" value="LipB"/>
    <property type="match status" value="1"/>
</dbReference>
<dbReference type="GO" id="GO:0033819">
    <property type="term" value="F:lipoyl(octanoyl) transferase activity"/>
    <property type="evidence" value="ECO:0007669"/>
    <property type="project" value="UniProtKB-EC"/>
</dbReference>
<dbReference type="InterPro" id="IPR020605">
    <property type="entry name" value="Octanoyltransferase_CS"/>
</dbReference>
<dbReference type="Pfam" id="PF21948">
    <property type="entry name" value="LplA-B_cat"/>
    <property type="match status" value="1"/>
</dbReference>
<dbReference type="SUPFAM" id="SSF55681">
    <property type="entry name" value="Class II aaRS and biotin synthetases"/>
    <property type="match status" value="1"/>
</dbReference>
<dbReference type="GO" id="GO:0009249">
    <property type="term" value="P:protein lipoylation"/>
    <property type="evidence" value="ECO:0007669"/>
    <property type="project" value="InterPro"/>
</dbReference>
<keyword evidence="3" id="KW-0808">Transferase</keyword>
<evidence type="ECO:0000259" key="5">
    <source>
        <dbReference type="PROSITE" id="PS51733"/>
    </source>
</evidence>
<dbReference type="EC" id="2.3.1.181" evidence="2"/>
<dbReference type="EMBL" id="UINC01098077">
    <property type="protein sequence ID" value="SVC56311.1"/>
    <property type="molecule type" value="Genomic_DNA"/>
</dbReference>
<dbReference type="PANTHER" id="PTHR10993:SF7">
    <property type="entry name" value="LIPOYLTRANSFERASE 2, MITOCHONDRIAL-RELATED"/>
    <property type="match status" value="1"/>
</dbReference>
<evidence type="ECO:0000256" key="1">
    <source>
        <dbReference type="ARBA" id="ARBA00004821"/>
    </source>
</evidence>
<dbReference type="PROSITE" id="PS51733">
    <property type="entry name" value="BPL_LPL_CATALYTIC"/>
    <property type="match status" value="1"/>
</dbReference>
<name>A0A382N9V1_9ZZZZ</name>
<dbReference type="PIRSF" id="PIRSF016262">
    <property type="entry name" value="LPLase"/>
    <property type="match status" value="1"/>
</dbReference>
<protein>
    <recommendedName>
        <fullName evidence="2">lipoyl(octanoyl) transferase</fullName>
        <ecNumber evidence="2">2.3.1.181</ecNumber>
    </recommendedName>
</protein>
<gene>
    <name evidence="6" type="ORF">METZ01_LOCUS309165</name>
</gene>
<dbReference type="InterPro" id="IPR000544">
    <property type="entry name" value="Octanoyltransferase"/>
</dbReference>
<sequence length="235" mass="26748">MQHVLGLAMDFADWITTNSLVPYQFAVQFMEQRVTEIRLGEKRELVWLLEHPPIYTKGSTANRTELLGKPKLPVFETGRGGRYTYHGPGQRVIYVMLDLQNRNLDVRRYVNHLEQWLIDSLSIFNIDAERRPGRIGIWVVRSNGSEAKVGAIGVRIRRSVSFHGASLNIDPDLDHYKGIVPCGISDHDITSVSDLGLNVKMQEMDKALRQTFKKIFGEITDTDSPHIPASDLEFM</sequence>
<evidence type="ECO:0000256" key="4">
    <source>
        <dbReference type="ARBA" id="ARBA00023315"/>
    </source>
</evidence>
<dbReference type="InterPro" id="IPR004143">
    <property type="entry name" value="BPL_LPL_catalytic"/>
</dbReference>
<dbReference type="PANTHER" id="PTHR10993">
    <property type="entry name" value="OCTANOYLTRANSFERASE"/>
    <property type="match status" value="1"/>
</dbReference>
<evidence type="ECO:0000256" key="2">
    <source>
        <dbReference type="ARBA" id="ARBA00012334"/>
    </source>
</evidence>